<dbReference type="InterPro" id="IPR036322">
    <property type="entry name" value="WD40_repeat_dom_sf"/>
</dbReference>
<keyword evidence="2" id="KW-0653">Protein transport</keyword>
<dbReference type="SUPFAM" id="SSF50978">
    <property type="entry name" value="WD40 repeat-like"/>
    <property type="match status" value="1"/>
</dbReference>
<feature type="region of interest" description="Disordered" evidence="3">
    <location>
        <begin position="814"/>
        <end position="835"/>
    </location>
</feature>
<dbReference type="GO" id="GO:0006886">
    <property type="term" value="P:intracellular protein transport"/>
    <property type="evidence" value="ECO:0007669"/>
    <property type="project" value="InterPro"/>
</dbReference>
<feature type="domain" description="Vps16 C-terminal" evidence="4">
    <location>
        <begin position="524"/>
        <end position="835"/>
    </location>
</feature>
<dbReference type="InterPro" id="IPR006926">
    <property type="entry name" value="Vps16_N"/>
</dbReference>
<dbReference type="Gene3D" id="1.10.150.780">
    <property type="entry name" value="Vps16, C-terminal region"/>
    <property type="match status" value="1"/>
</dbReference>
<gene>
    <name evidence="6" type="primary">vps16</name>
    <name evidence="6" type="ORF">LOC62_03G005023</name>
</gene>
<sequence length="850" mass="94817">MAYIASPTATWDTIEDVFYRKEEVYQMAWNVPDLSDYLVAVSRNGGPIALMRDERKILLQSRHTGGKPKIQVYTSSGRLIATFTWELSPPILLQFTGTHLAVVSDEGTYRLYDLSSPGEYTQHTLGPEVADLGVVSARAWEDGLVVLTGGLQFVETRGWKGGRVSQLVDSGLTEAPHSWAVIPPEYSASGHVEVQVSTGSTVVTLDALERVDQRISRGPFSHIALSPNGRFLALVTATGMLWVVSSDFARNLSEVDISQFAGSGTDLHGLPDRLPERVKWCGDNAVVLSWGGRVVIVGPKGESIQYDYPPAAVIVGEVDSLRIISSATCEVLQKVPDALLAVFRPGSDHPAAVLYDALDHFERKSPKADEAIRSIRPDLARAVDTCIEAAGQEWEVTWQRRLLKAAQFGRAFLDLYNPNDFVTMAQTLKVLNAVRYYEVGIPITYQQYTSAGAPALISRLLTRNEHVLALRISQHLGLRPDPVLKHWAAARITRAKGDPRDTDGDAALCDAIVSKFEKEGEKDVSYSEIAQKAYENGRVRLATMLLDHESRAAEQVPLLLKMKQDKIALEKAVGSGDTDLVYHVLLRLHSSLSPGEFFAVLDDSLSPQLTPAVKLLQVYAKENDRQLLRDFYYQDDRRTENATLEMEEAGTSAVAEERIEHLKQAAKFFGEDKARAFESKMADEAQRLLAVQLLYERETDHRHVFAGLTVDAFITELLIEKLDKRAERIRAEWKVPDKRWWWLKLKALAKTHSWEAIETFAKSKKSPIGYEPFVTHLLSLDPPQPLHAASFVARCDAKARPDLYAKCGQWGKAAESAKERGDKDKLEEIRRLAPPGLPQREVEEVIRRPK</sequence>
<dbReference type="Pfam" id="PF04841">
    <property type="entry name" value="Vps16_N"/>
    <property type="match status" value="1"/>
</dbReference>
<evidence type="ECO:0000256" key="3">
    <source>
        <dbReference type="SAM" id="MobiDB-lite"/>
    </source>
</evidence>
<dbReference type="Pfam" id="PF04840">
    <property type="entry name" value="Vps16_C"/>
    <property type="match status" value="1"/>
</dbReference>
<keyword evidence="7" id="KW-1185">Reference proteome</keyword>
<dbReference type="InterPro" id="IPR016534">
    <property type="entry name" value="VPS16"/>
</dbReference>
<dbReference type="AlphaFoldDB" id="A0AAF0Y7H9"/>
<dbReference type="GO" id="GO:0016197">
    <property type="term" value="P:endosomal transport"/>
    <property type="evidence" value="ECO:0007669"/>
    <property type="project" value="TreeGrafter"/>
</dbReference>
<dbReference type="GO" id="GO:0003779">
    <property type="term" value="F:actin binding"/>
    <property type="evidence" value="ECO:0007669"/>
    <property type="project" value="TreeGrafter"/>
</dbReference>
<evidence type="ECO:0000313" key="7">
    <source>
        <dbReference type="Proteomes" id="UP000827549"/>
    </source>
</evidence>
<comment type="similarity">
    <text evidence="1 2">Belongs to the VPS16 family.</text>
</comment>
<dbReference type="InterPro" id="IPR015943">
    <property type="entry name" value="WD40/YVTN_repeat-like_dom_sf"/>
</dbReference>
<evidence type="ECO:0000313" key="6">
    <source>
        <dbReference type="EMBL" id="WOO81500.1"/>
    </source>
</evidence>
<dbReference type="GeneID" id="87808254"/>
<dbReference type="EMBL" id="CP086716">
    <property type="protein sequence ID" value="WOO81500.1"/>
    <property type="molecule type" value="Genomic_DNA"/>
</dbReference>
<name>A0AAF0Y7H9_9TREE</name>
<proteinExistence type="inferred from homology"/>
<evidence type="ECO:0000259" key="5">
    <source>
        <dbReference type="Pfam" id="PF04841"/>
    </source>
</evidence>
<feature type="compositionally biased region" description="Basic and acidic residues" evidence="3">
    <location>
        <begin position="815"/>
        <end position="831"/>
    </location>
</feature>
<keyword evidence="2" id="KW-0813">Transport</keyword>
<dbReference type="GO" id="GO:0030897">
    <property type="term" value="C:HOPS complex"/>
    <property type="evidence" value="ECO:0007669"/>
    <property type="project" value="TreeGrafter"/>
</dbReference>
<dbReference type="InterPro" id="IPR006925">
    <property type="entry name" value="Vps16_C"/>
</dbReference>
<dbReference type="PANTHER" id="PTHR12811:SF0">
    <property type="entry name" value="VACUOLAR PROTEIN SORTING-ASSOCIATED PROTEIN 16 HOMOLOG"/>
    <property type="match status" value="1"/>
</dbReference>
<dbReference type="RefSeq" id="XP_062627532.1">
    <property type="nucleotide sequence ID" value="XM_062771548.1"/>
</dbReference>
<comment type="function">
    <text evidence="2">Essential for vacuolar protein sorting. Required for vacuole biogenesis, stability and to maintain vacuole morphology.</text>
</comment>
<reference evidence="6" key="1">
    <citation type="submission" date="2023-10" db="EMBL/GenBank/DDBJ databases">
        <authorList>
            <person name="Noh H."/>
        </authorList>
    </citation>
    <scope>NUCLEOTIDE SEQUENCE</scope>
    <source>
        <strain evidence="6">DUCC4014</strain>
    </source>
</reference>
<dbReference type="Proteomes" id="UP000827549">
    <property type="component" value="Chromosome 3"/>
</dbReference>
<dbReference type="GO" id="GO:0005768">
    <property type="term" value="C:endosome"/>
    <property type="evidence" value="ECO:0007669"/>
    <property type="project" value="TreeGrafter"/>
</dbReference>
<dbReference type="InterPro" id="IPR038132">
    <property type="entry name" value="Vps16_C_sf"/>
</dbReference>
<dbReference type="GO" id="GO:0042144">
    <property type="term" value="P:vacuole fusion, non-autophagic"/>
    <property type="evidence" value="ECO:0007669"/>
    <property type="project" value="TreeGrafter"/>
</dbReference>
<evidence type="ECO:0000259" key="4">
    <source>
        <dbReference type="Pfam" id="PF04840"/>
    </source>
</evidence>
<protein>
    <recommendedName>
        <fullName evidence="2">Probable vacuolar protein sorting-associated protein 16 homolog</fullName>
    </recommendedName>
</protein>
<accession>A0AAF0Y7H9</accession>
<evidence type="ECO:0000256" key="2">
    <source>
        <dbReference type="PIRNR" id="PIRNR007949"/>
    </source>
</evidence>
<dbReference type="PANTHER" id="PTHR12811">
    <property type="entry name" value="VACUOLAR PROTEIN SORTING VPS16"/>
    <property type="match status" value="1"/>
</dbReference>
<feature type="domain" description="Vps16 N-terminal" evidence="5">
    <location>
        <begin position="7"/>
        <end position="422"/>
    </location>
</feature>
<dbReference type="PIRSF" id="PIRSF007949">
    <property type="entry name" value="VPS16"/>
    <property type="match status" value="1"/>
</dbReference>
<organism evidence="6 7">
    <name type="scientific">Vanrija pseudolonga</name>
    <dbReference type="NCBI Taxonomy" id="143232"/>
    <lineage>
        <taxon>Eukaryota</taxon>
        <taxon>Fungi</taxon>
        <taxon>Dikarya</taxon>
        <taxon>Basidiomycota</taxon>
        <taxon>Agaricomycotina</taxon>
        <taxon>Tremellomycetes</taxon>
        <taxon>Trichosporonales</taxon>
        <taxon>Trichosporonaceae</taxon>
        <taxon>Vanrija</taxon>
    </lineage>
</organism>
<dbReference type="Gene3D" id="2.130.10.10">
    <property type="entry name" value="YVTN repeat-like/Quinoprotein amine dehydrogenase"/>
    <property type="match status" value="1"/>
</dbReference>
<evidence type="ECO:0000256" key="1">
    <source>
        <dbReference type="ARBA" id="ARBA00009250"/>
    </source>
</evidence>